<reference evidence="3 4" key="1">
    <citation type="submission" date="2016-10" db="EMBL/GenBank/DDBJ databases">
        <authorList>
            <person name="de Groot N.N."/>
        </authorList>
    </citation>
    <scope>NUCLEOTIDE SEQUENCE [LARGE SCALE GENOMIC DNA]</scope>
    <source>
        <strain evidence="3 4">Z108</strain>
    </source>
</reference>
<name>A0A1I3HKD6_SELRU</name>
<dbReference type="Gene3D" id="3.10.290.10">
    <property type="entry name" value="RNA-binding S4 domain"/>
    <property type="match status" value="1"/>
</dbReference>
<dbReference type="SUPFAM" id="SSF55174">
    <property type="entry name" value="Alpha-L RNA-binding motif"/>
    <property type="match status" value="1"/>
</dbReference>
<accession>A0A1I3HKD6</accession>
<protein>
    <submittedName>
        <fullName evidence="3">RNA-binding protein YlmH, contains S4-like domain</fullName>
    </submittedName>
</protein>
<dbReference type="AlphaFoldDB" id="A0A1I3HKD6"/>
<dbReference type="InterPro" id="IPR002942">
    <property type="entry name" value="S4_RNA-bd"/>
</dbReference>
<proteinExistence type="predicted"/>
<feature type="domain" description="RNA-binding S4" evidence="2">
    <location>
        <begin position="188"/>
        <end position="250"/>
    </location>
</feature>
<dbReference type="Gene3D" id="3.30.70.330">
    <property type="match status" value="1"/>
</dbReference>
<dbReference type="Pfam" id="PF01479">
    <property type="entry name" value="S4"/>
    <property type="match status" value="1"/>
</dbReference>
<dbReference type="PROSITE" id="PS50889">
    <property type="entry name" value="S4"/>
    <property type="match status" value="1"/>
</dbReference>
<evidence type="ECO:0000313" key="4">
    <source>
        <dbReference type="Proteomes" id="UP000183639"/>
    </source>
</evidence>
<dbReference type="RefSeq" id="WP_075445624.1">
    <property type="nucleotide sequence ID" value="NZ_FOQK01000031.1"/>
</dbReference>
<keyword evidence="1" id="KW-0694">RNA-binding</keyword>
<dbReference type="PANTHER" id="PTHR13633:SF3">
    <property type="entry name" value="MITOCHONDRIAL TRANSCRIPTION RESCUE FACTOR 1"/>
    <property type="match status" value="1"/>
</dbReference>
<dbReference type="Proteomes" id="UP000183639">
    <property type="component" value="Unassembled WGS sequence"/>
</dbReference>
<dbReference type="GO" id="GO:0003723">
    <property type="term" value="F:RNA binding"/>
    <property type="evidence" value="ECO:0007669"/>
    <property type="project" value="UniProtKB-KW"/>
</dbReference>
<gene>
    <name evidence="3" type="ORF">SAMN04487861_13132</name>
</gene>
<dbReference type="CDD" id="cd00165">
    <property type="entry name" value="S4"/>
    <property type="match status" value="1"/>
</dbReference>
<dbReference type="InterPro" id="IPR036986">
    <property type="entry name" value="S4_RNA-bd_sf"/>
</dbReference>
<dbReference type="InterPro" id="IPR012677">
    <property type="entry name" value="Nucleotide-bd_a/b_plait_sf"/>
</dbReference>
<dbReference type="Gene3D" id="3.30.1370.160">
    <property type="match status" value="1"/>
</dbReference>
<evidence type="ECO:0000256" key="1">
    <source>
        <dbReference type="PROSITE-ProRule" id="PRU00182"/>
    </source>
</evidence>
<organism evidence="3 4">
    <name type="scientific">Selenomonas ruminantium</name>
    <dbReference type="NCBI Taxonomy" id="971"/>
    <lineage>
        <taxon>Bacteria</taxon>
        <taxon>Bacillati</taxon>
        <taxon>Bacillota</taxon>
        <taxon>Negativicutes</taxon>
        <taxon>Selenomonadales</taxon>
        <taxon>Selenomonadaceae</taxon>
        <taxon>Selenomonas</taxon>
    </lineage>
</organism>
<evidence type="ECO:0000259" key="2">
    <source>
        <dbReference type="SMART" id="SM00363"/>
    </source>
</evidence>
<dbReference type="PANTHER" id="PTHR13633">
    <property type="entry name" value="MITOCHONDRIAL TRANSCRIPTION RESCUE FACTOR 1"/>
    <property type="match status" value="1"/>
</dbReference>
<dbReference type="Pfam" id="PF17774">
    <property type="entry name" value="YlmH_RBD"/>
    <property type="match status" value="1"/>
</dbReference>
<dbReference type="EMBL" id="FOQK01000031">
    <property type="protein sequence ID" value="SFI36196.1"/>
    <property type="molecule type" value="Genomic_DNA"/>
</dbReference>
<dbReference type="OrthoDB" id="9812787at2"/>
<dbReference type="SMART" id="SM00363">
    <property type="entry name" value="S4"/>
    <property type="match status" value="1"/>
</dbReference>
<dbReference type="InterPro" id="IPR040591">
    <property type="entry name" value="RqcP2_RBD"/>
</dbReference>
<evidence type="ECO:0000313" key="3">
    <source>
        <dbReference type="EMBL" id="SFI36196.1"/>
    </source>
</evidence>
<sequence>MASEQKEKLIRFYKGTEGEEAVIKLVDMAEAVLRNQKFRMSGFLDPFGQEIAETVAANYGRLRVDFAGGYQGAERCRAIYVHEDFLGTPAGFDIDCIEARWNGQFARLSHRDVLGALMGLGIERDCIGDLLVTNDSVKILCDKKMAEYFLANLTKIGAVGVSCQRVELSSIAPKEERCKEIRATVASLRVDSIAASGFGSSRSRAAADIAADKLKLNWQPVKSASQTVKEGDILSMRGRGRLEVAEVRGTTKKGRTVVVLKRYM</sequence>